<evidence type="ECO:0000313" key="2">
    <source>
        <dbReference type="EMBL" id="KPX88212.1"/>
    </source>
</evidence>
<dbReference type="AlphaFoldDB" id="A0A0P9UHW5"/>
<sequence>MRCCTADFIGVTAGRDAPISKTCEKQVIVDVGRCAKQCGERLIVLQHARIPTRHDRRDAACGAALCVLDQPAGLRRQDLRNIGGGQVSAPAVITDRAVLQQPKLAAIPRPLDIARHVMENAQHALQEVPEHFLCQTVGWCEAAAAPGIAEAGNDRSLRACLTVGQRLQMPFDPLQLDRQVTRKRDAGKHRRDEPLHHDFFDASAVQFCDTCRYVLGGLAKESGAQASVGRIGLILAEAGRAHRPDSLRLAGQKRGQGRVIALHQRQCCGHRLPGDGCQTQAATFGVCDEAALARLQPLRKFGRRVDPRVVTPARFQTDAQVGTRQNGRPRCRLLDTQHLVLIAPDQLYRVLHPFQQRQRSVGAQQAPIRYKGAAAGVTGPHTLVVRRRPGLPGELVSKQPGLVGQQPVNGLANGQRRHQRRQAPLPQKSSHRCQQHASAEVSGLALQGMHDQQGINAHGDDGTAPDRRCQ</sequence>
<organism evidence="2 3">
    <name type="scientific">Pseudomonas amygdali pv. mori</name>
    <dbReference type="NCBI Taxonomy" id="34065"/>
    <lineage>
        <taxon>Bacteria</taxon>
        <taxon>Pseudomonadati</taxon>
        <taxon>Pseudomonadota</taxon>
        <taxon>Gammaproteobacteria</taxon>
        <taxon>Pseudomonadales</taxon>
        <taxon>Pseudomonadaceae</taxon>
        <taxon>Pseudomonas</taxon>
        <taxon>Pseudomonas amygdali</taxon>
    </lineage>
</organism>
<dbReference type="EMBL" id="LJQU01000467">
    <property type="protein sequence ID" value="KPX88212.1"/>
    <property type="molecule type" value="Genomic_DNA"/>
</dbReference>
<feature type="region of interest" description="Disordered" evidence="1">
    <location>
        <begin position="391"/>
        <end position="441"/>
    </location>
</feature>
<reference evidence="2 3" key="1">
    <citation type="submission" date="2015-09" db="EMBL/GenBank/DDBJ databases">
        <title>Genome announcement of multiple Pseudomonas syringae strains.</title>
        <authorList>
            <person name="Thakur S."/>
            <person name="Wang P.W."/>
            <person name="Gong Y."/>
            <person name="Weir B.S."/>
            <person name="Guttman D.S."/>
        </authorList>
    </citation>
    <scope>NUCLEOTIDE SEQUENCE [LARGE SCALE GENOMIC DNA]</scope>
    <source>
        <strain evidence="2 3">ICMP4331</strain>
    </source>
</reference>
<dbReference type="Proteomes" id="UP000050420">
    <property type="component" value="Unassembled WGS sequence"/>
</dbReference>
<evidence type="ECO:0000256" key="1">
    <source>
        <dbReference type="SAM" id="MobiDB-lite"/>
    </source>
</evidence>
<evidence type="ECO:0000313" key="3">
    <source>
        <dbReference type="Proteomes" id="UP000050420"/>
    </source>
</evidence>
<comment type="caution">
    <text evidence="2">The sequence shown here is derived from an EMBL/GenBank/DDBJ whole genome shotgun (WGS) entry which is preliminary data.</text>
</comment>
<name>A0A0P9UHW5_PSEA0</name>
<protein>
    <submittedName>
        <fullName evidence="2">Uncharacterized protein</fullName>
    </submittedName>
</protein>
<accession>A0A0P9UHW5</accession>
<gene>
    <name evidence="2" type="ORF">ALO63_05634</name>
</gene>
<proteinExistence type="predicted"/>